<dbReference type="Pfam" id="PF00022">
    <property type="entry name" value="Actin"/>
    <property type="match status" value="1"/>
</dbReference>
<comment type="similarity">
    <text evidence="1">Belongs to the actin family.</text>
</comment>
<dbReference type="PANTHER" id="PTHR11937">
    <property type="entry name" value="ACTIN"/>
    <property type="match status" value="1"/>
</dbReference>
<name>A0ABR2GQ73_9EUKA</name>
<comment type="caution">
    <text evidence="2">The sequence shown here is derived from an EMBL/GenBank/DDBJ whole genome shotgun (WGS) entry which is preliminary data.</text>
</comment>
<sequence length="392" mass="45301">MSNFKSPLVLDLGSSEIKAGISTSSKYHIPDLVIRNSIGHWNGSFDLSSRNKYKPILIGNEINDFYHYDVTHPMKNGIIDDDRVSDEIDILRYILKDQLNICPNEHPLFLCCPIQMGNNDIETLYEIFFETFDFPMIQMQPQPLMSLYGHGLVTGIVVDSGKSHTDIVPVHDSKILYKNAFHSNFGGRDITQFIYNSFLYNFGRNYVAEMEICKKIKEKMCFVSHDIKLERKIGSETTSYDNYYALENGRKIKISHQKYEAPEIMFTKQFDIEINGGIHECIFDTIMKTDENLHDTFFKNIILTGNNTKFPGFGSRLQKEMKRMVSMTIFGNRRNNNVGIIENTLNNYYDSYDGGCLVANISKNKEYNWISKGFYNELGAQRAIQYYLNSFN</sequence>
<accession>A0ABR2GQ73</accession>
<dbReference type="SMART" id="SM00268">
    <property type="entry name" value="ACTIN"/>
    <property type="match status" value="1"/>
</dbReference>
<proteinExistence type="inferred from homology"/>
<reference evidence="2 3" key="1">
    <citation type="submission" date="2024-04" db="EMBL/GenBank/DDBJ databases">
        <title>Tritrichomonas musculus Genome.</title>
        <authorList>
            <person name="Alves-Ferreira E."/>
            <person name="Grigg M."/>
            <person name="Lorenzi H."/>
            <person name="Galac M."/>
        </authorList>
    </citation>
    <scope>NUCLEOTIDE SEQUENCE [LARGE SCALE GENOMIC DNA]</scope>
    <source>
        <strain evidence="2 3">EAF2021</strain>
    </source>
</reference>
<dbReference type="InterPro" id="IPR043129">
    <property type="entry name" value="ATPase_NBD"/>
</dbReference>
<dbReference type="SUPFAM" id="SSF53067">
    <property type="entry name" value="Actin-like ATPase domain"/>
    <property type="match status" value="2"/>
</dbReference>
<evidence type="ECO:0000313" key="3">
    <source>
        <dbReference type="Proteomes" id="UP001470230"/>
    </source>
</evidence>
<protein>
    <submittedName>
        <fullName evidence="2">Actin- protein 2</fullName>
    </submittedName>
</protein>
<dbReference type="Gene3D" id="3.90.640.10">
    <property type="entry name" value="Actin, Chain A, domain 4"/>
    <property type="match status" value="1"/>
</dbReference>
<evidence type="ECO:0000256" key="1">
    <source>
        <dbReference type="RuleBase" id="RU000487"/>
    </source>
</evidence>
<dbReference type="InterPro" id="IPR004000">
    <property type="entry name" value="Actin"/>
</dbReference>
<evidence type="ECO:0000313" key="2">
    <source>
        <dbReference type="EMBL" id="KAK8835722.1"/>
    </source>
</evidence>
<dbReference type="PRINTS" id="PR00190">
    <property type="entry name" value="ACTIN"/>
</dbReference>
<organism evidence="2 3">
    <name type="scientific">Tritrichomonas musculus</name>
    <dbReference type="NCBI Taxonomy" id="1915356"/>
    <lineage>
        <taxon>Eukaryota</taxon>
        <taxon>Metamonada</taxon>
        <taxon>Parabasalia</taxon>
        <taxon>Tritrichomonadida</taxon>
        <taxon>Tritrichomonadidae</taxon>
        <taxon>Tritrichomonas</taxon>
    </lineage>
</organism>
<gene>
    <name evidence="2" type="ORF">M9Y10_040540</name>
</gene>
<dbReference type="EMBL" id="JAPFFF010000075">
    <property type="protein sequence ID" value="KAK8835722.1"/>
    <property type="molecule type" value="Genomic_DNA"/>
</dbReference>
<dbReference type="Gene3D" id="3.30.420.40">
    <property type="match status" value="2"/>
</dbReference>
<keyword evidence="3" id="KW-1185">Reference proteome</keyword>
<dbReference type="Proteomes" id="UP001470230">
    <property type="component" value="Unassembled WGS sequence"/>
</dbReference>